<name>A0ABS5FAE6_9PROT</name>
<reference evidence="2" key="1">
    <citation type="journal article" date="2021" name="Syst. Appl. Microbiol.">
        <title>Roseomonas hellenica sp. nov., isolated from roots of wild-growing Alkanna tinctoria.</title>
        <authorList>
            <person name="Rat A."/>
            <person name="Naranjo H.D."/>
            <person name="Lebbe L."/>
            <person name="Cnockaert M."/>
            <person name="Krigas N."/>
            <person name="Grigoriadou K."/>
            <person name="Maloupa E."/>
            <person name="Willems A."/>
        </authorList>
    </citation>
    <scope>NUCLEOTIDE SEQUENCE [LARGE SCALE GENOMIC DNA]</scope>
    <source>
        <strain evidence="2">LMG 31523</strain>
    </source>
</reference>
<evidence type="ECO:0000313" key="1">
    <source>
        <dbReference type="EMBL" id="MBR0669517.1"/>
    </source>
</evidence>
<dbReference type="Proteomes" id="UP001196870">
    <property type="component" value="Unassembled WGS sequence"/>
</dbReference>
<evidence type="ECO:0000313" key="2">
    <source>
        <dbReference type="Proteomes" id="UP001196870"/>
    </source>
</evidence>
<protein>
    <recommendedName>
        <fullName evidence="3">CHAD domain-containing protein</fullName>
    </recommendedName>
</protein>
<dbReference type="EMBL" id="JAAGBB010000140">
    <property type="protein sequence ID" value="MBR0669517.1"/>
    <property type="molecule type" value="Genomic_DNA"/>
</dbReference>
<evidence type="ECO:0008006" key="3">
    <source>
        <dbReference type="Google" id="ProtNLM"/>
    </source>
</evidence>
<sequence length="222" mass="24099">MPQPRATDTDLLAIELGWPGDETIAALREAAATIRDADQEPFAAGARPGWLARLFQLDSAYRRARRRYRQAVAALDAIEPRLRDCLARHEAFLQRGEAALARCQATERHLAAALAAAEEGEEGEGKERALHDLRLGLQVARQDSLTAALLLDRDRGIVSAIRALLETTLPRWHGMIAEALVLRRAAGARRLLRALAAGPAADGTQAALRDIDALVATIGEVR</sequence>
<organism evidence="1 2">
    <name type="scientific">Plastoroseomonas hellenica</name>
    <dbReference type="NCBI Taxonomy" id="2687306"/>
    <lineage>
        <taxon>Bacteria</taxon>
        <taxon>Pseudomonadati</taxon>
        <taxon>Pseudomonadota</taxon>
        <taxon>Alphaproteobacteria</taxon>
        <taxon>Acetobacterales</taxon>
        <taxon>Acetobacteraceae</taxon>
        <taxon>Plastoroseomonas</taxon>
    </lineage>
</organism>
<comment type="caution">
    <text evidence="1">The sequence shown here is derived from an EMBL/GenBank/DDBJ whole genome shotgun (WGS) entry which is preliminary data.</text>
</comment>
<dbReference type="RefSeq" id="WP_211858605.1">
    <property type="nucleotide sequence ID" value="NZ_JAAGBB010000140.1"/>
</dbReference>
<keyword evidence="2" id="KW-1185">Reference proteome</keyword>
<accession>A0ABS5FAE6</accession>
<proteinExistence type="predicted"/>
<gene>
    <name evidence="1" type="ORF">GXW71_34575</name>
</gene>